<reference evidence="8" key="1">
    <citation type="submission" date="2015-08" db="EMBL/GenBank/DDBJ databases">
        <title>Complete DNA Sequence of Pseudomonas syringae pv. actinidiae, the Causal Agent of Kiwifruit Canker Disease.</title>
        <authorList>
            <person name="Rikkerink E.H.A."/>
            <person name="Fineran P.C."/>
        </authorList>
    </citation>
    <scope>NUCLEOTIDE SEQUENCE</scope>
    <source>
        <strain evidence="8">SkMP5</strain>
    </source>
</reference>
<dbReference type="RefSeq" id="WP_062534903.1">
    <property type="nucleotide sequence ID" value="NZ_DF970156.1"/>
</dbReference>
<comment type="subcellular location">
    <subcellularLocation>
        <location evidence="1">Membrane</location>
    </subcellularLocation>
</comment>
<feature type="transmembrane region" description="Helical" evidence="6">
    <location>
        <begin position="7"/>
        <end position="24"/>
    </location>
</feature>
<evidence type="ECO:0000256" key="2">
    <source>
        <dbReference type="ARBA" id="ARBA00023224"/>
    </source>
</evidence>
<dbReference type="PRINTS" id="PR00260">
    <property type="entry name" value="CHEMTRNSDUCR"/>
</dbReference>
<feature type="compositionally biased region" description="Basic and acidic residues" evidence="5">
    <location>
        <begin position="365"/>
        <end position="374"/>
    </location>
</feature>
<keyword evidence="6" id="KW-0812">Transmembrane</keyword>
<dbReference type="EMBL" id="DF970156">
    <property type="protein sequence ID" value="GAP65274.1"/>
    <property type="molecule type" value="Genomic_DNA"/>
</dbReference>
<dbReference type="PANTHER" id="PTHR32089:SF112">
    <property type="entry name" value="LYSOZYME-LIKE PROTEIN-RELATED"/>
    <property type="match status" value="1"/>
</dbReference>
<evidence type="ECO:0000256" key="4">
    <source>
        <dbReference type="PROSITE-ProRule" id="PRU00284"/>
    </source>
</evidence>
<proteinExistence type="inferred from homology"/>
<dbReference type="PROSITE" id="PS50111">
    <property type="entry name" value="CHEMOTAXIS_TRANSDUC_2"/>
    <property type="match status" value="1"/>
</dbReference>
<evidence type="ECO:0000256" key="1">
    <source>
        <dbReference type="ARBA" id="ARBA00004370"/>
    </source>
</evidence>
<evidence type="ECO:0000259" key="7">
    <source>
        <dbReference type="PROSITE" id="PS50111"/>
    </source>
</evidence>
<dbReference type="InterPro" id="IPR004089">
    <property type="entry name" value="MCPsignal_dom"/>
</dbReference>
<dbReference type="GO" id="GO:0007165">
    <property type="term" value="P:signal transduction"/>
    <property type="evidence" value="ECO:0007669"/>
    <property type="project" value="UniProtKB-KW"/>
</dbReference>
<dbReference type="SUPFAM" id="SSF58104">
    <property type="entry name" value="Methyl-accepting chemotaxis protein (MCP) signaling domain"/>
    <property type="match status" value="1"/>
</dbReference>
<evidence type="ECO:0000256" key="3">
    <source>
        <dbReference type="ARBA" id="ARBA00029447"/>
    </source>
</evidence>
<protein>
    <submittedName>
        <fullName evidence="8">Methyl-accepting chemotaxis protein</fullName>
    </submittedName>
</protein>
<dbReference type="Proteomes" id="UP000253740">
    <property type="component" value="Unassembled WGS sequence"/>
</dbReference>
<dbReference type="PANTHER" id="PTHR32089">
    <property type="entry name" value="METHYL-ACCEPTING CHEMOTAXIS PROTEIN MCPB"/>
    <property type="match status" value="1"/>
</dbReference>
<keyword evidence="6" id="KW-0472">Membrane</keyword>
<name>A0A0K8QKC3_9GAMM</name>
<dbReference type="OrthoDB" id="5573670at2"/>
<dbReference type="SMART" id="SM00283">
    <property type="entry name" value="MA"/>
    <property type="match status" value="1"/>
</dbReference>
<dbReference type="GO" id="GO:0004888">
    <property type="term" value="F:transmembrane signaling receptor activity"/>
    <property type="evidence" value="ECO:0007669"/>
    <property type="project" value="InterPro"/>
</dbReference>
<accession>A0A0K8QKC3</accession>
<dbReference type="InterPro" id="IPR004090">
    <property type="entry name" value="Chemotax_Me-accpt_rcpt"/>
</dbReference>
<dbReference type="GO" id="GO:0006935">
    <property type="term" value="P:chemotaxis"/>
    <property type="evidence" value="ECO:0007669"/>
    <property type="project" value="InterPro"/>
</dbReference>
<evidence type="ECO:0000313" key="9">
    <source>
        <dbReference type="Proteomes" id="UP000253740"/>
    </source>
</evidence>
<evidence type="ECO:0000313" key="8">
    <source>
        <dbReference type="EMBL" id="GAP65274.1"/>
    </source>
</evidence>
<keyword evidence="9" id="KW-1185">Reference proteome</keyword>
<dbReference type="AlphaFoldDB" id="A0A0K8QKC3"/>
<keyword evidence="6" id="KW-1133">Transmembrane helix</keyword>
<feature type="region of interest" description="Disordered" evidence="5">
    <location>
        <begin position="365"/>
        <end position="394"/>
    </location>
</feature>
<gene>
    <name evidence="8" type="ORF">MBSD_n0563</name>
</gene>
<feature type="domain" description="Methyl-accepting transducer" evidence="7">
    <location>
        <begin position="82"/>
        <end position="241"/>
    </location>
</feature>
<dbReference type="Pfam" id="PF00015">
    <property type="entry name" value="MCPsignal"/>
    <property type="match status" value="1"/>
</dbReference>
<evidence type="ECO:0000256" key="5">
    <source>
        <dbReference type="SAM" id="MobiDB-lite"/>
    </source>
</evidence>
<evidence type="ECO:0000256" key="6">
    <source>
        <dbReference type="SAM" id="Phobius"/>
    </source>
</evidence>
<dbReference type="Gene3D" id="1.10.287.950">
    <property type="entry name" value="Methyl-accepting chemotaxis protein"/>
    <property type="match status" value="1"/>
</dbReference>
<keyword evidence="2 4" id="KW-0807">Transducer</keyword>
<sequence length="394" mass="42251">MQPLHRNELAIGIGAGALALVAVLAAPWPWVAPLAVALLTAAWIVLLHRAARRGPAAAEVAALSADAAEGVRDALDEVRVALLDELGHAARELHQALDIIRDAGAQLGSGFEGLSSKTSAQQALLRQIMEATAGGGSMQGFTGKTTELLEHFVGLVVELSRESLRIVYRIDEMSEEMDAVFALLKNVNTIAEETNLLALNAAIEAARAGEAGRGFAVVAGEIRNLARHSNQFNEKIGAHVERARGAMEQLRGLVGRLASQDLSVALSTKGDIDRMMDHVTRTEARVAAAADEVATINHGLSSDVATTVRSLQFEDILTQLLRQTRQGLVDLQSIASECTRDLTALACEERDRAAARARAGRLRERLHQQRERARARQKGPALQTSMSAGEIDLF</sequence>
<comment type="similarity">
    <text evidence="3">Belongs to the methyl-accepting chemotaxis (MCP) protein family.</text>
</comment>
<organism evidence="8">
    <name type="scientific">Mizugakiibacter sediminis</name>
    <dbReference type="NCBI Taxonomy" id="1475481"/>
    <lineage>
        <taxon>Bacteria</taxon>
        <taxon>Pseudomonadati</taxon>
        <taxon>Pseudomonadota</taxon>
        <taxon>Gammaproteobacteria</taxon>
        <taxon>Lysobacterales</taxon>
        <taxon>Rhodanobacteraceae</taxon>
        <taxon>Mizugakiibacter</taxon>
    </lineage>
</organism>
<dbReference type="STRING" id="1475481.GCA_000953855_00571"/>
<dbReference type="GO" id="GO:0016020">
    <property type="term" value="C:membrane"/>
    <property type="evidence" value="ECO:0007669"/>
    <property type="project" value="UniProtKB-SubCell"/>
</dbReference>